<sequence>MTEDSVLASLAVFEVDDEESSCNEWGCDVLPELSGWGCKEIEKELKFDDELSTEQQSELEELADDVLGSNLDSCREHASERDELCGEYIDDLCVYTPSGRTT</sequence>
<organism evidence="1 2">
    <name type="scientific">Plakobranchus ocellatus</name>
    <dbReference type="NCBI Taxonomy" id="259542"/>
    <lineage>
        <taxon>Eukaryota</taxon>
        <taxon>Metazoa</taxon>
        <taxon>Spiralia</taxon>
        <taxon>Lophotrochozoa</taxon>
        <taxon>Mollusca</taxon>
        <taxon>Gastropoda</taxon>
        <taxon>Heterobranchia</taxon>
        <taxon>Euthyneura</taxon>
        <taxon>Panpulmonata</taxon>
        <taxon>Sacoglossa</taxon>
        <taxon>Placobranchoidea</taxon>
        <taxon>Plakobranchidae</taxon>
        <taxon>Plakobranchus</taxon>
    </lineage>
</organism>
<dbReference type="EMBL" id="BLXT01005772">
    <property type="protein sequence ID" value="GFO25698.1"/>
    <property type="molecule type" value="Genomic_DNA"/>
</dbReference>
<evidence type="ECO:0000313" key="2">
    <source>
        <dbReference type="Proteomes" id="UP000735302"/>
    </source>
</evidence>
<evidence type="ECO:0000313" key="1">
    <source>
        <dbReference type="EMBL" id="GFO25698.1"/>
    </source>
</evidence>
<comment type="caution">
    <text evidence="1">The sequence shown here is derived from an EMBL/GenBank/DDBJ whole genome shotgun (WGS) entry which is preliminary data.</text>
</comment>
<accession>A0AAV4C2S0</accession>
<gene>
    <name evidence="1" type="ORF">PoB_005220300</name>
</gene>
<dbReference type="AlphaFoldDB" id="A0AAV4C2S0"/>
<protein>
    <submittedName>
        <fullName evidence="1">Uncharacterized protein</fullName>
    </submittedName>
</protein>
<proteinExistence type="predicted"/>
<name>A0AAV4C2S0_9GAST</name>
<keyword evidence="2" id="KW-1185">Reference proteome</keyword>
<dbReference type="Proteomes" id="UP000735302">
    <property type="component" value="Unassembled WGS sequence"/>
</dbReference>
<reference evidence="1 2" key="1">
    <citation type="journal article" date="2021" name="Elife">
        <title>Chloroplast acquisition without the gene transfer in kleptoplastic sea slugs, Plakobranchus ocellatus.</title>
        <authorList>
            <person name="Maeda T."/>
            <person name="Takahashi S."/>
            <person name="Yoshida T."/>
            <person name="Shimamura S."/>
            <person name="Takaki Y."/>
            <person name="Nagai Y."/>
            <person name="Toyoda A."/>
            <person name="Suzuki Y."/>
            <person name="Arimoto A."/>
            <person name="Ishii H."/>
            <person name="Satoh N."/>
            <person name="Nishiyama T."/>
            <person name="Hasebe M."/>
            <person name="Maruyama T."/>
            <person name="Minagawa J."/>
            <person name="Obokata J."/>
            <person name="Shigenobu S."/>
        </authorList>
    </citation>
    <scope>NUCLEOTIDE SEQUENCE [LARGE SCALE GENOMIC DNA]</scope>
</reference>